<evidence type="ECO:0000256" key="3">
    <source>
        <dbReference type="ARBA" id="ARBA00022448"/>
    </source>
</evidence>
<dbReference type="GO" id="GO:0016020">
    <property type="term" value="C:membrane"/>
    <property type="evidence" value="ECO:0007669"/>
    <property type="project" value="UniProtKB-SubCell"/>
</dbReference>
<keyword evidence="4 8" id="KW-0812">Transmembrane</keyword>
<feature type="transmembrane region" description="Helical" evidence="11">
    <location>
        <begin position="310"/>
        <end position="329"/>
    </location>
</feature>
<dbReference type="InterPro" id="IPR018108">
    <property type="entry name" value="MCP_transmembrane"/>
</dbReference>
<comment type="similarity">
    <text evidence="2 9">Belongs to the mitochondrial carrier (TC 2.A.29) family.</text>
</comment>
<feature type="repeat" description="Solcar" evidence="8">
    <location>
        <begin position="401"/>
        <end position="497"/>
    </location>
</feature>
<evidence type="ECO:0000256" key="6">
    <source>
        <dbReference type="ARBA" id="ARBA00022989"/>
    </source>
</evidence>
<organism evidence="12">
    <name type="scientific">Ostreococcus tauri</name>
    <name type="common">Marine green alga</name>
    <dbReference type="NCBI Taxonomy" id="70448"/>
    <lineage>
        <taxon>Eukaryota</taxon>
        <taxon>Viridiplantae</taxon>
        <taxon>Chlorophyta</taxon>
        <taxon>Mamiellophyceae</taxon>
        <taxon>Mamiellales</taxon>
        <taxon>Bathycoccaceae</taxon>
        <taxon>Ostreococcus</taxon>
    </lineage>
</organism>
<dbReference type="Pfam" id="PF00153">
    <property type="entry name" value="Mito_carr"/>
    <property type="match status" value="2"/>
</dbReference>
<sequence>MRVRASTTARLTGSDPSSAPARRRRRARCHRDVSTPSYPRHDEEKIFARERLTTAVVSGVASVAVMMSAAHAPALAEGFGSASSGVLYNPKRGVELENLLRLDDAARRRKTAVLTRGNIDVLLQELNALSLVDEEALEQVDAEMALLAARNLDETFNEFSESDAYARLSDQKRRLVDKRATEAALQRRLKERKVLFLRLGAQSPVIVYGAALMASLVSNSAMHPLDTIKVRQISLRQSKAKSSASFDEDWDTDFEPTWDEVVGEGGFLSLYDGLVPNLFKEGLPLALYLGIYESVREQLMQFDEGKAHPILVYLVAGGIGEFFASIFRLPAEAVKNGTQVGMSVQEALETNVTSPSARKNLFKVWKIVLFRDIPFGGVQLAIFEYLKLLLVFFSITAIDPEAPVTEALFGAFGGMVGAFVTTPVDVVVTRMINERKAIADAGLAADTPGMSAIETARGVFAEAGGVSGFFVGAKERVLYWGPAISIFLTVYCRIRQFYLPDIGELSI</sequence>
<feature type="compositionally biased region" description="Polar residues" evidence="10">
    <location>
        <begin position="1"/>
        <end position="15"/>
    </location>
</feature>
<dbReference type="AlphaFoldDB" id="A0A1Y5I433"/>
<evidence type="ECO:0000256" key="8">
    <source>
        <dbReference type="PROSITE-ProRule" id="PRU00282"/>
    </source>
</evidence>
<evidence type="ECO:0000256" key="1">
    <source>
        <dbReference type="ARBA" id="ARBA00004141"/>
    </source>
</evidence>
<dbReference type="PANTHER" id="PTHR45667">
    <property type="entry name" value="S-ADENOSYLMETHIONINE MITOCHONDRIAL CARRIER PROTEIN"/>
    <property type="match status" value="1"/>
</dbReference>
<proteinExistence type="inferred from homology"/>
<feature type="repeat" description="Solcar" evidence="8">
    <location>
        <begin position="202"/>
        <end position="298"/>
    </location>
</feature>
<feature type="transmembrane region" description="Helical" evidence="11">
    <location>
        <begin position="195"/>
        <end position="217"/>
    </location>
</feature>
<dbReference type="Proteomes" id="UP000195557">
    <property type="component" value="Unassembled WGS sequence"/>
</dbReference>
<evidence type="ECO:0000256" key="9">
    <source>
        <dbReference type="RuleBase" id="RU000488"/>
    </source>
</evidence>
<feature type="repeat" description="Solcar" evidence="8">
    <location>
        <begin position="308"/>
        <end position="389"/>
    </location>
</feature>
<dbReference type="SUPFAM" id="SSF103506">
    <property type="entry name" value="Mitochondrial carrier"/>
    <property type="match status" value="1"/>
</dbReference>
<evidence type="ECO:0000256" key="10">
    <source>
        <dbReference type="SAM" id="MobiDB-lite"/>
    </source>
</evidence>
<evidence type="ECO:0000256" key="11">
    <source>
        <dbReference type="SAM" id="Phobius"/>
    </source>
</evidence>
<evidence type="ECO:0000256" key="7">
    <source>
        <dbReference type="ARBA" id="ARBA00023136"/>
    </source>
</evidence>
<dbReference type="PROSITE" id="PS50920">
    <property type="entry name" value="SOLCAR"/>
    <property type="match status" value="3"/>
</dbReference>
<dbReference type="EMBL" id="KZ155825">
    <property type="protein sequence ID" value="OUS44259.1"/>
    <property type="molecule type" value="Genomic_DNA"/>
</dbReference>
<evidence type="ECO:0000256" key="4">
    <source>
        <dbReference type="ARBA" id="ARBA00022692"/>
    </source>
</evidence>
<feature type="region of interest" description="Disordered" evidence="10">
    <location>
        <begin position="1"/>
        <end position="39"/>
    </location>
</feature>
<feature type="transmembrane region" description="Helical" evidence="11">
    <location>
        <begin position="373"/>
        <end position="395"/>
    </location>
</feature>
<comment type="subcellular location">
    <subcellularLocation>
        <location evidence="1">Membrane</location>
        <topology evidence="1">Multi-pass membrane protein</topology>
    </subcellularLocation>
</comment>
<keyword evidence="3 9" id="KW-0813">Transport</keyword>
<dbReference type="Gene3D" id="1.50.40.10">
    <property type="entry name" value="Mitochondrial carrier domain"/>
    <property type="match status" value="1"/>
</dbReference>
<keyword evidence="6 11" id="KW-1133">Transmembrane helix</keyword>
<accession>A0A1Y5I433</accession>
<feature type="transmembrane region" description="Helical" evidence="11">
    <location>
        <begin position="407"/>
        <end position="428"/>
    </location>
</feature>
<reference evidence="12" key="1">
    <citation type="submission" date="2017-04" db="EMBL/GenBank/DDBJ databases">
        <title>Population genomics of picophytoplankton unveils novel chromosome hypervariability.</title>
        <authorList>
            <consortium name="DOE Joint Genome Institute"/>
            <person name="Blanc-Mathieu R."/>
            <person name="Krasovec M."/>
            <person name="Hebrard M."/>
            <person name="Yau S."/>
            <person name="Desgranges E."/>
            <person name="Martin J."/>
            <person name="Schackwitz W."/>
            <person name="Kuo A."/>
            <person name="Salin G."/>
            <person name="Donnadieu C."/>
            <person name="Desdevises Y."/>
            <person name="Sanchez-Ferandin S."/>
            <person name="Moreau H."/>
            <person name="Rivals E."/>
            <person name="Grigoriev I.V."/>
            <person name="Grimsley N."/>
            <person name="Eyre-Walker A."/>
            <person name="Piganeau G."/>
        </authorList>
    </citation>
    <scope>NUCLEOTIDE SEQUENCE [LARGE SCALE GENOMIC DNA]</scope>
    <source>
        <strain evidence="12">RCC 1115</strain>
    </source>
</reference>
<evidence type="ECO:0000256" key="5">
    <source>
        <dbReference type="ARBA" id="ARBA00022737"/>
    </source>
</evidence>
<evidence type="ECO:0000256" key="2">
    <source>
        <dbReference type="ARBA" id="ARBA00006375"/>
    </source>
</evidence>
<dbReference type="eggNOG" id="KOG0768">
    <property type="taxonomic scope" value="Eukaryota"/>
</dbReference>
<keyword evidence="7 8" id="KW-0472">Membrane</keyword>
<name>A0A1Y5I433_OSTTA</name>
<dbReference type="InterPro" id="IPR023395">
    <property type="entry name" value="MCP_dom_sf"/>
</dbReference>
<gene>
    <name evidence="12" type="ORF">BE221DRAFT_193708</name>
</gene>
<evidence type="ECO:0000313" key="12">
    <source>
        <dbReference type="EMBL" id="OUS44259.1"/>
    </source>
</evidence>
<keyword evidence="5" id="KW-0677">Repeat</keyword>
<protein>
    <submittedName>
        <fullName evidence="12">MC family transporter</fullName>
    </submittedName>
</protein>